<dbReference type="SUPFAM" id="SSF53067">
    <property type="entry name" value="Actin-like ATPase domain"/>
    <property type="match status" value="2"/>
</dbReference>
<accession>A0A8T0IEL7</accession>
<reference evidence="3" key="1">
    <citation type="submission" date="2020-06" db="EMBL/GenBank/DDBJ databases">
        <title>WGS assembly of Ceratodon purpureus strain R40.</title>
        <authorList>
            <person name="Carey S.B."/>
            <person name="Jenkins J."/>
            <person name="Shu S."/>
            <person name="Lovell J.T."/>
            <person name="Sreedasyam A."/>
            <person name="Maumus F."/>
            <person name="Tiley G.P."/>
            <person name="Fernandez-Pozo N."/>
            <person name="Barry K."/>
            <person name="Chen C."/>
            <person name="Wang M."/>
            <person name="Lipzen A."/>
            <person name="Daum C."/>
            <person name="Saski C.A."/>
            <person name="Payton A.C."/>
            <person name="Mcbreen J.C."/>
            <person name="Conrad R.E."/>
            <person name="Kollar L.M."/>
            <person name="Olsson S."/>
            <person name="Huttunen S."/>
            <person name="Landis J.B."/>
            <person name="Wickett N.J."/>
            <person name="Johnson M.G."/>
            <person name="Rensing S.A."/>
            <person name="Grimwood J."/>
            <person name="Schmutz J."/>
            <person name="Mcdaniel S.F."/>
        </authorList>
    </citation>
    <scope>NUCLEOTIDE SEQUENCE</scope>
    <source>
        <strain evidence="3">R40</strain>
    </source>
</reference>
<dbReference type="PANTHER" id="PTHR14187">
    <property type="entry name" value="ALPHA KINASE/ELONGATION FACTOR 2 KINASE"/>
    <property type="match status" value="1"/>
</dbReference>
<comment type="caution">
    <text evidence="3">The sequence shown here is derived from an EMBL/GenBank/DDBJ whole genome shotgun (WGS) entry which is preliminary data.</text>
</comment>
<evidence type="ECO:0000256" key="2">
    <source>
        <dbReference type="ARBA" id="ARBA00022840"/>
    </source>
</evidence>
<evidence type="ECO:0000313" key="3">
    <source>
        <dbReference type="EMBL" id="KAG0580943.1"/>
    </source>
</evidence>
<proteinExistence type="predicted"/>
<dbReference type="GO" id="GO:0140662">
    <property type="term" value="F:ATP-dependent protein folding chaperone"/>
    <property type="evidence" value="ECO:0007669"/>
    <property type="project" value="InterPro"/>
</dbReference>
<keyword evidence="2" id="KW-0067">ATP-binding</keyword>
<dbReference type="CDD" id="cd10229">
    <property type="entry name" value="ASKHA_NBD_HSP70_HSPA12"/>
    <property type="match status" value="1"/>
</dbReference>
<dbReference type="InterPro" id="IPR013126">
    <property type="entry name" value="Hsp_70_fam"/>
</dbReference>
<keyword evidence="1" id="KW-0547">Nucleotide-binding</keyword>
<keyword evidence="4" id="KW-1185">Reference proteome</keyword>
<dbReference type="AlphaFoldDB" id="A0A8T0IEL7"/>
<gene>
    <name evidence="3" type="ORF">KC19_4G212100</name>
</gene>
<evidence type="ECO:0000256" key="1">
    <source>
        <dbReference type="ARBA" id="ARBA00022741"/>
    </source>
</evidence>
<organism evidence="3 4">
    <name type="scientific">Ceratodon purpureus</name>
    <name type="common">Fire moss</name>
    <name type="synonym">Dicranum purpureum</name>
    <dbReference type="NCBI Taxonomy" id="3225"/>
    <lineage>
        <taxon>Eukaryota</taxon>
        <taxon>Viridiplantae</taxon>
        <taxon>Streptophyta</taxon>
        <taxon>Embryophyta</taxon>
        <taxon>Bryophyta</taxon>
        <taxon>Bryophytina</taxon>
        <taxon>Bryopsida</taxon>
        <taxon>Dicranidae</taxon>
        <taxon>Pseudoditrichales</taxon>
        <taxon>Ditrichaceae</taxon>
        <taxon>Ceratodon</taxon>
    </lineage>
</organism>
<dbReference type="InterPro" id="IPR043129">
    <property type="entry name" value="ATPase_NBD"/>
</dbReference>
<dbReference type="Gene3D" id="3.30.420.40">
    <property type="match status" value="1"/>
</dbReference>
<protein>
    <submittedName>
        <fullName evidence="3">Uncharacterized protein</fullName>
    </submittedName>
</protein>
<dbReference type="PANTHER" id="PTHR14187:SF5">
    <property type="entry name" value="HEAT SHOCK 70 KDA PROTEIN 12A"/>
    <property type="match status" value="1"/>
</dbReference>
<dbReference type="Proteomes" id="UP000822688">
    <property type="component" value="Chromosome 4"/>
</dbReference>
<dbReference type="EMBL" id="CM026424">
    <property type="protein sequence ID" value="KAG0580943.1"/>
    <property type="molecule type" value="Genomic_DNA"/>
</dbReference>
<evidence type="ECO:0000313" key="4">
    <source>
        <dbReference type="Proteomes" id="UP000822688"/>
    </source>
</evidence>
<name>A0A8T0IEL7_CERPU</name>
<dbReference type="GO" id="GO:0005524">
    <property type="term" value="F:ATP binding"/>
    <property type="evidence" value="ECO:0007669"/>
    <property type="project" value="UniProtKB-KW"/>
</dbReference>
<dbReference type="Pfam" id="PF00012">
    <property type="entry name" value="HSP70"/>
    <property type="match status" value="1"/>
</dbReference>
<sequence length="619" mass="69181">MQGIVEEPKVVVGLDFGTSFSGFAYALRAKPDEIYTFYDWPKQSEGGGLEYCKTQTCLLYGIESQETVNLLEWGWPAYVRYKSTQSTSVVEQEDYATPELDFEVVHDFDTPTGTPKPKASSVSGLHLLSRFKLLLTSNEAASTVPALPCTVTAKSATADFLSQIAKFILQELRNKFGPHISLEDVQWCLTVPAIWDDAAKQVMRDCAEMAGLVQGPLSSVNTGSPHALKLFTEPETASVYCQQFMTEGLLRQNSKFMVVDCGGGTVDLVVHEKLGAAPTLSLREVQPSSGDYCGGSRVDDAFFDFLRRKISCFTRFESEHPTILLAFLKVWERVKYRFDGTNGDEHLELPPKLAEMWESEGHLELRPNLFEAVEGEASESCDELKLTNADMASMFNPVITRVLELIEENMVPDLSVIMVVGGFSVSPYLMKRIQDAFGSRVPSIKRPPNPGSAVCHGAVTLGMRADIVVSRISKRTYGVRVARPFIAGVHSDYFKIERASGQYYCTNIFRVFVRKGDEVRFDDTVQNVYFPMRETQDELEIDLYSSDCKNVKYITDVGCKKEGHFSVKIPSEEELGFVPKVEISMFFGRSEIEVTAVGKNFDSEKRSKFPVKFQADGLY</sequence>